<dbReference type="InterPro" id="IPR011701">
    <property type="entry name" value="MFS"/>
</dbReference>
<feature type="transmembrane region" description="Helical" evidence="3">
    <location>
        <begin position="154"/>
        <end position="174"/>
    </location>
</feature>
<feature type="region of interest" description="Disordered" evidence="2">
    <location>
        <begin position="25"/>
        <end position="45"/>
    </location>
</feature>
<dbReference type="PANTHER" id="PTHR11360">
    <property type="entry name" value="MONOCARBOXYLATE TRANSPORTER"/>
    <property type="match status" value="1"/>
</dbReference>
<accession>A0A0P4VZQ0</accession>
<comment type="subcellular location">
    <subcellularLocation>
        <location evidence="1">Membrane</location>
        <topology evidence="1">Multi-pass membrane protein</topology>
    </subcellularLocation>
</comment>
<dbReference type="FunFam" id="1.20.1250.20:FF:000413">
    <property type="entry name" value="Karmoisin, isoform B"/>
    <property type="match status" value="1"/>
</dbReference>
<dbReference type="AlphaFoldDB" id="A0A0P4VZQ0"/>
<organism evidence="5">
    <name type="scientific">Scylla olivacea</name>
    <name type="common">Orange mud crab</name>
    <name type="synonym">Cancer olivacea</name>
    <dbReference type="NCBI Taxonomy" id="85551"/>
    <lineage>
        <taxon>Eukaryota</taxon>
        <taxon>Metazoa</taxon>
        <taxon>Ecdysozoa</taxon>
        <taxon>Arthropoda</taxon>
        <taxon>Crustacea</taxon>
        <taxon>Multicrustacea</taxon>
        <taxon>Malacostraca</taxon>
        <taxon>Eumalacostraca</taxon>
        <taxon>Eucarida</taxon>
        <taxon>Decapoda</taxon>
        <taxon>Pleocyemata</taxon>
        <taxon>Brachyura</taxon>
        <taxon>Eubrachyura</taxon>
        <taxon>Portunoidea</taxon>
        <taxon>Portunidae</taxon>
        <taxon>Portuninae</taxon>
        <taxon>Scylla</taxon>
    </lineage>
</organism>
<keyword evidence="3" id="KW-0812">Transmembrane</keyword>
<feature type="transmembrane region" description="Helical" evidence="3">
    <location>
        <begin position="181"/>
        <end position="200"/>
    </location>
</feature>
<dbReference type="PROSITE" id="PS50850">
    <property type="entry name" value="MFS"/>
    <property type="match status" value="1"/>
</dbReference>
<dbReference type="InterPro" id="IPR036259">
    <property type="entry name" value="MFS_trans_sf"/>
</dbReference>
<dbReference type="PANTHER" id="PTHR11360:SF312">
    <property type="entry name" value="KARMOISIN, ISOFORM B"/>
    <property type="match status" value="1"/>
</dbReference>
<feature type="compositionally biased region" description="Basic and acidic residues" evidence="2">
    <location>
        <begin position="533"/>
        <end position="543"/>
    </location>
</feature>
<evidence type="ECO:0000259" key="4">
    <source>
        <dbReference type="PROSITE" id="PS50850"/>
    </source>
</evidence>
<evidence type="ECO:0000313" key="5">
    <source>
        <dbReference type="EMBL" id="JAI57895.1"/>
    </source>
</evidence>
<feature type="transmembrane region" description="Helical" evidence="3">
    <location>
        <begin position="394"/>
        <end position="413"/>
    </location>
</feature>
<dbReference type="Pfam" id="PF07690">
    <property type="entry name" value="MFS_1"/>
    <property type="match status" value="1"/>
</dbReference>
<feature type="transmembrane region" description="Helical" evidence="3">
    <location>
        <begin position="240"/>
        <end position="264"/>
    </location>
</feature>
<sequence>MAVPGNNEGALVEVNMQAIVLTPRREASPVEMSEPRAEAHTDASVSLTEAEKAEKVAMENGHVLGAEDVPPPYSPPLLTVENASGALESYEVPAHVLAFVPPDGGIRAWLVMLASFLCNGIIFGIINTSGIIYVKIAAHLKESGDPNAAFKGSMMMSLAIGSTFLFSVLAGVLTDSLGIRITTLIGGALSTAGMFISSFFSDNVEVLMFTYGIMFGVGASLAYTPSLVILGHYFQRRMGIVNGFVTAGSSIFTIGMPFLLSYVLEMGVQTTFQMLAGLTSFLMFAALIFKPLMPILPQSRPQYDNSCQGRCRSFWSRIINFEIWQNKRYVIWALAIPSALFGYFVPYIHLVAFVKQVLGENINSQLLVQCLGITSLVGRLLFGLVADRPSINRIFLQQVSFFCIGAFTMLLTVANHMAFFIVIALIMGLFDGCFISLLGPIAFDIVGPAGASQAIGCLLAICSIPLTFGPAIAGALYDHLGSYLVPFLCAGIPPIIGSFILFSISCTRSLPEGVPGSPVREPPEKQNNAAAVDDPRETHRLMTDYRVSNGDLSEPRPLPSSPSDEAVKVDVRRLALLQRESCV</sequence>
<feature type="transmembrane region" description="Helical" evidence="3">
    <location>
        <begin position="270"/>
        <end position="289"/>
    </location>
</feature>
<dbReference type="GO" id="GO:0016020">
    <property type="term" value="C:membrane"/>
    <property type="evidence" value="ECO:0007669"/>
    <property type="project" value="UniProtKB-SubCell"/>
</dbReference>
<dbReference type="GO" id="GO:0022857">
    <property type="term" value="F:transmembrane transporter activity"/>
    <property type="evidence" value="ECO:0007669"/>
    <property type="project" value="InterPro"/>
</dbReference>
<feature type="transmembrane region" description="Helical" evidence="3">
    <location>
        <begin position="206"/>
        <end position="228"/>
    </location>
</feature>
<dbReference type="EMBL" id="GDRN01104530">
    <property type="protein sequence ID" value="JAI57895.1"/>
    <property type="molecule type" value="Transcribed_RNA"/>
</dbReference>
<keyword evidence="3" id="KW-1133">Transmembrane helix</keyword>
<dbReference type="InterPro" id="IPR020846">
    <property type="entry name" value="MFS_dom"/>
</dbReference>
<feature type="transmembrane region" description="Helical" evidence="3">
    <location>
        <begin position="329"/>
        <end position="350"/>
    </location>
</feature>
<name>A0A0P4VZQ0_SCYOL</name>
<feature type="transmembrane region" description="Helical" evidence="3">
    <location>
        <begin position="419"/>
        <end position="443"/>
    </location>
</feature>
<evidence type="ECO:0000256" key="3">
    <source>
        <dbReference type="SAM" id="Phobius"/>
    </source>
</evidence>
<protein>
    <recommendedName>
        <fullName evidence="4">Major facilitator superfamily (MFS) profile domain-containing protein</fullName>
    </recommendedName>
</protein>
<feature type="transmembrane region" description="Helical" evidence="3">
    <location>
        <begin position="483"/>
        <end position="502"/>
    </location>
</feature>
<evidence type="ECO:0000256" key="1">
    <source>
        <dbReference type="ARBA" id="ARBA00004141"/>
    </source>
</evidence>
<dbReference type="SUPFAM" id="SSF103473">
    <property type="entry name" value="MFS general substrate transporter"/>
    <property type="match status" value="1"/>
</dbReference>
<proteinExistence type="predicted"/>
<dbReference type="InterPro" id="IPR050327">
    <property type="entry name" value="Proton-linked_MCT"/>
</dbReference>
<dbReference type="Gene3D" id="1.20.1250.20">
    <property type="entry name" value="MFS general substrate transporter like domains"/>
    <property type="match status" value="1"/>
</dbReference>
<reference evidence="5" key="1">
    <citation type="submission" date="2015-09" db="EMBL/GenBank/DDBJ databases">
        <title>Scylla olivacea transcriptome.</title>
        <authorList>
            <person name="Ikhwanuddin M."/>
        </authorList>
    </citation>
    <scope>NUCLEOTIDE SEQUENCE</scope>
</reference>
<evidence type="ECO:0000256" key="2">
    <source>
        <dbReference type="SAM" id="MobiDB-lite"/>
    </source>
</evidence>
<feature type="region of interest" description="Disordered" evidence="2">
    <location>
        <begin position="513"/>
        <end position="565"/>
    </location>
</feature>
<feature type="transmembrane region" description="Helical" evidence="3">
    <location>
        <begin position="109"/>
        <end position="134"/>
    </location>
</feature>
<keyword evidence="3" id="KW-0472">Membrane</keyword>
<feature type="domain" description="Major facilitator superfamily (MFS) profile" evidence="4">
    <location>
        <begin position="108"/>
        <end position="509"/>
    </location>
</feature>
<feature type="compositionally biased region" description="Basic and acidic residues" evidence="2">
    <location>
        <begin position="25"/>
        <end position="41"/>
    </location>
</feature>
<feature type="transmembrane region" description="Helical" evidence="3">
    <location>
        <begin position="362"/>
        <end position="382"/>
    </location>
</feature>
<feature type="transmembrane region" description="Helical" evidence="3">
    <location>
        <begin position="455"/>
        <end position="477"/>
    </location>
</feature>